<name>A0ABS5I861_9PROT</name>
<dbReference type="PANTHER" id="PTHR31876:SF26">
    <property type="entry name" value="PROTEIN LIKE COV 2"/>
    <property type="match status" value="1"/>
</dbReference>
<evidence type="ECO:0000313" key="3">
    <source>
        <dbReference type="Proteomes" id="UP000680714"/>
    </source>
</evidence>
<dbReference type="EMBL" id="JAGTUF010000001">
    <property type="protein sequence ID" value="MBR9970611.1"/>
    <property type="molecule type" value="Genomic_DNA"/>
</dbReference>
<protein>
    <submittedName>
        <fullName evidence="2">DUF502 domain-containing protein</fullName>
    </submittedName>
</protein>
<feature type="transmembrane region" description="Helical" evidence="1">
    <location>
        <begin position="28"/>
        <end position="51"/>
    </location>
</feature>
<evidence type="ECO:0000313" key="2">
    <source>
        <dbReference type="EMBL" id="MBR9970611.1"/>
    </source>
</evidence>
<keyword evidence="1" id="KW-1133">Transmembrane helix</keyword>
<dbReference type="Pfam" id="PF04367">
    <property type="entry name" value="DUF502"/>
    <property type="match status" value="1"/>
</dbReference>
<proteinExistence type="predicted"/>
<dbReference type="InterPro" id="IPR007462">
    <property type="entry name" value="COV1-like"/>
</dbReference>
<comment type="caution">
    <text evidence="2">The sequence shown here is derived from an EMBL/GenBank/DDBJ whole genome shotgun (WGS) entry which is preliminary data.</text>
</comment>
<dbReference type="PANTHER" id="PTHR31876">
    <property type="entry name" value="COV-LIKE PROTEIN 1"/>
    <property type="match status" value="1"/>
</dbReference>
<organism evidence="2 3">
    <name type="scientific">Magnetospirillum sulfuroxidans</name>
    <dbReference type="NCBI Taxonomy" id="611300"/>
    <lineage>
        <taxon>Bacteria</taxon>
        <taxon>Pseudomonadati</taxon>
        <taxon>Pseudomonadota</taxon>
        <taxon>Alphaproteobacteria</taxon>
        <taxon>Rhodospirillales</taxon>
        <taxon>Rhodospirillaceae</taxon>
        <taxon>Magnetospirillum</taxon>
    </lineage>
</organism>
<accession>A0ABS5I861</accession>
<feature type="transmembrane region" description="Helical" evidence="1">
    <location>
        <begin position="71"/>
        <end position="101"/>
    </location>
</feature>
<dbReference type="RefSeq" id="WP_211546094.1">
    <property type="nucleotide sequence ID" value="NZ_JAGTUF010000001.1"/>
</dbReference>
<dbReference type="Proteomes" id="UP000680714">
    <property type="component" value="Unassembled WGS sequence"/>
</dbReference>
<keyword evidence="3" id="KW-1185">Reference proteome</keyword>
<keyword evidence="1" id="KW-0812">Transmembrane</keyword>
<sequence>MSEQNQESPAKKAKGVPFHIGLMARLRAYFFAGILVTAPVSITFYLAWQFIKFMDNQVSPLVPPEINPQYWGFPGFGLIAVIVGLTLIGMLTAGFVGRFLVRVYDIFLQRMPVLSGIYSAVKQIFETMLAQKANAFREVALIEYPRKGMWTMAFITGRTSGEIGTMFAEDMVNVFVPTTPNPTSGFLLFLPRSEVRVLDMNVEEGLKMVISTGILVPPNRKNADQPELSLT</sequence>
<reference evidence="2 3" key="1">
    <citation type="submission" date="2021-04" db="EMBL/GenBank/DDBJ databases">
        <title>Magnetospirillum sulfuroxidans sp. nov., a facultative chemolithoautotrophic sulfur-oxidizing alphaproteobacterium isolated from freshwater sediment and proposals for Paramagetospirillum gen. nov., and Magnetospirillaceae fam. nov.</title>
        <authorList>
            <person name="Koziaeva V."/>
            <person name="Geelhoed J.S."/>
            <person name="Sorokin D.Y."/>
            <person name="Grouzdev D.S."/>
        </authorList>
    </citation>
    <scope>NUCLEOTIDE SEQUENCE [LARGE SCALE GENOMIC DNA]</scope>
    <source>
        <strain evidence="2 3">J10</strain>
    </source>
</reference>
<keyword evidence="1" id="KW-0472">Membrane</keyword>
<gene>
    <name evidence="2" type="ORF">KEC16_02655</name>
</gene>
<evidence type="ECO:0000256" key="1">
    <source>
        <dbReference type="SAM" id="Phobius"/>
    </source>
</evidence>